<dbReference type="InterPro" id="IPR011251">
    <property type="entry name" value="Luciferase-like_dom"/>
</dbReference>
<reference evidence="5" key="1">
    <citation type="journal article" date="2019" name="Int. J. Syst. Evol. Microbiol.">
        <title>The Global Catalogue of Microorganisms (GCM) 10K type strain sequencing project: providing services to taxonomists for standard genome sequencing and annotation.</title>
        <authorList>
            <consortium name="The Broad Institute Genomics Platform"/>
            <consortium name="The Broad Institute Genome Sequencing Center for Infectious Disease"/>
            <person name="Wu L."/>
            <person name="Ma J."/>
        </authorList>
    </citation>
    <scope>NUCLEOTIDE SEQUENCE [LARGE SCALE GENOMIC DNA]</scope>
    <source>
        <strain evidence="5">JCM 32206</strain>
    </source>
</reference>
<evidence type="ECO:0000256" key="2">
    <source>
        <dbReference type="ARBA" id="ARBA00023033"/>
    </source>
</evidence>
<dbReference type="Pfam" id="PF00296">
    <property type="entry name" value="Bac_luciferase"/>
    <property type="match status" value="1"/>
</dbReference>
<evidence type="ECO:0000313" key="4">
    <source>
        <dbReference type="EMBL" id="GAA4489695.1"/>
    </source>
</evidence>
<dbReference type="InterPro" id="IPR036661">
    <property type="entry name" value="Luciferase-like_sf"/>
</dbReference>
<accession>A0ABP8PQM2</accession>
<dbReference type="Proteomes" id="UP001501183">
    <property type="component" value="Unassembled WGS sequence"/>
</dbReference>
<dbReference type="Gene3D" id="3.20.20.30">
    <property type="entry name" value="Luciferase-like domain"/>
    <property type="match status" value="1"/>
</dbReference>
<protein>
    <submittedName>
        <fullName evidence="4">LLM class flavin-dependent oxidoreductase</fullName>
    </submittedName>
</protein>
<organism evidence="4 5">
    <name type="scientific">Rhodococcus olei</name>
    <dbReference type="NCBI Taxonomy" id="2161675"/>
    <lineage>
        <taxon>Bacteria</taxon>
        <taxon>Bacillati</taxon>
        <taxon>Actinomycetota</taxon>
        <taxon>Actinomycetes</taxon>
        <taxon>Mycobacteriales</taxon>
        <taxon>Nocardiaceae</taxon>
        <taxon>Rhodococcus</taxon>
    </lineage>
</organism>
<evidence type="ECO:0000259" key="3">
    <source>
        <dbReference type="Pfam" id="PF00296"/>
    </source>
</evidence>
<dbReference type="PANTHER" id="PTHR30137:SF8">
    <property type="entry name" value="BLR5498 PROTEIN"/>
    <property type="match status" value="1"/>
</dbReference>
<name>A0ABP8PQM2_9NOCA</name>
<gene>
    <name evidence="4" type="ORF">GCM10023094_51710</name>
</gene>
<dbReference type="PANTHER" id="PTHR30137">
    <property type="entry name" value="LUCIFERASE-LIKE MONOOXYGENASE"/>
    <property type="match status" value="1"/>
</dbReference>
<proteinExistence type="predicted"/>
<comment type="caution">
    <text evidence="4">The sequence shown here is derived from an EMBL/GenBank/DDBJ whole genome shotgun (WGS) entry which is preliminary data.</text>
</comment>
<keyword evidence="1" id="KW-0560">Oxidoreductase</keyword>
<dbReference type="EMBL" id="BAABFB010000075">
    <property type="protein sequence ID" value="GAA4489695.1"/>
    <property type="molecule type" value="Genomic_DNA"/>
</dbReference>
<sequence>MKVGAFTQGYVRRDSNPQQRFGEVIREAAAAEEAGLSSFGVSEQHFKFPTNSTGPIDSLMAAVAQATERIDITPGVVVLPVHHPIHTAERWAAIDIISNGRVRFGVGKGNTPLTADVFGVHTPDAEAMTIEALEIIVKAWTEEKFSFDGRFWKIPEVGLCPRPIQQPHPPLAYSGITKESALVAARLQVGMMGGAIASDWEALEDLINAYRDAWDEGTPLPNAVPDKTVRVLVNGHIASTFDQVRDEVAHGLIPYVNRVITMKREMLRRNGTPNPTYLEEYYDNFDAAINLTPGMFGTPEQLLPALKQFQALGIDELIVNFDFAQHDELVQSIKLLGELAQEVK</sequence>
<keyword evidence="2" id="KW-0503">Monooxygenase</keyword>
<dbReference type="InterPro" id="IPR050766">
    <property type="entry name" value="Bact_Lucif_Oxidored"/>
</dbReference>
<feature type="domain" description="Luciferase-like" evidence="3">
    <location>
        <begin position="1"/>
        <end position="315"/>
    </location>
</feature>
<dbReference type="SUPFAM" id="SSF51679">
    <property type="entry name" value="Bacterial luciferase-like"/>
    <property type="match status" value="1"/>
</dbReference>
<evidence type="ECO:0000313" key="5">
    <source>
        <dbReference type="Proteomes" id="UP001501183"/>
    </source>
</evidence>
<keyword evidence="5" id="KW-1185">Reference proteome</keyword>
<dbReference type="RefSeq" id="WP_345352491.1">
    <property type="nucleotide sequence ID" value="NZ_BAABFB010000075.1"/>
</dbReference>
<evidence type="ECO:0000256" key="1">
    <source>
        <dbReference type="ARBA" id="ARBA00023002"/>
    </source>
</evidence>